<dbReference type="AlphaFoldDB" id="A0A1A0VD86"/>
<evidence type="ECO:0000313" key="2">
    <source>
        <dbReference type="Proteomes" id="UP000091914"/>
    </source>
</evidence>
<gene>
    <name evidence="1" type="ORF">A5760_16610</name>
</gene>
<protein>
    <submittedName>
        <fullName evidence="1">Uncharacterized protein</fullName>
    </submittedName>
</protein>
<organism evidence="1 2">
    <name type="scientific">Mycobacterium colombiense</name>
    <dbReference type="NCBI Taxonomy" id="339268"/>
    <lineage>
        <taxon>Bacteria</taxon>
        <taxon>Bacillati</taxon>
        <taxon>Actinomycetota</taxon>
        <taxon>Actinomycetes</taxon>
        <taxon>Mycobacteriales</taxon>
        <taxon>Mycobacteriaceae</taxon>
        <taxon>Mycobacterium</taxon>
        <taxon>Mycobacterium avium complex (MAC)</taxon>
    </lineage>
</organism>
<dbReference type="EMBL" id="LZSX01000079">
    <property type="protein sequence ID" value="OBB81198.1"/>
    <property type="molecule type" value="Genomic_DNA"/>
</dbReference>
<accession>A0A1A0VD86</accession>
<dbReference type="Proteomes" id="UP000091914">
    <property type="component" value="Unassembled WGS sequence"/>
</dbReference>
<name>A0A1A0VD86_9MYCO</name>
<proteinExistence type="predicted"/>
<evidence type="ECO:0000313" key="1">
    <source>
        <dbReference type="EMBL" id="OBB81198.1"/>
    </source>
</evidence>
<sequence>MVNPAARTGVVLMVQSVSDGELESSEQLQAVAQAVIAGQRAEQARQAAEAARRLAANSVQAAAESLALSADSQDRTAQAFEDAADRGGRRGAFLRAHAAEHRRFAEEDRRMAQQLRQNCRNWLAMQARLDRWMSAES</sequence>
<reference evidence="1 2" key="1">
    <citation type="submission" date="2016-06" db="EMBL/GenBank/DDBJ databases">
        <authorList>
            <person name="Kjaerup R.B."/>
            <person name="Dalgaard T.S."/>
            <person name="Juul-Madsen H.R."/>
        </authorList>
    </citation>
    <scope>NUCLEOTIDE SEQUENCE [LARGE SCALE GENOMIC DNA]</scope>
    <source>
        <strain evidence="1 2">852002-51834_SCH5396731</strain>
    </source>
</reference>
<comment type="caution">
    <text evidence="1">The sequence shown here is derived from an EMBL/GenBank/DDBJ whole genome shotgun (WGS) entry which is preliminary data.</text>
</comment>